<keyword evidence="1 9" id="KW-0813">Transport</keyword>
<proteinExistence type="inferred from homology"/>
<dbReference type="AlphaFoldDB" id="A0A6L7INN2"/>
<evidence type="ECO:0000256" key="1">
    <source>
        <dbReference type="ARBA" id="ARBA00022448"/>
    </source>
</evidence>
<keyword evidence="3 9" id="KW-0633">Potassium transport</keyword>
<keyword evidence="4 9" id="KW-0812">Transmembrane</keyword>
<dbReference type="InterPro" id="IPR004623">
    <property type="entry name" value="KdpA"/>
</dbReference>
<name>A0A6L7INN2_9ACTN</name>
<gene>
    <name evidence="9 10" type="primary">kdpA</name>
    <name evidence="10" type="ORF">GS424_016410</name>
</gene>
<accession>A0A6L7INN2</accession>
<evidence type="ECO:0000256" key="3">
    <source>
        <dbReference type="ARBA" id="ARBA00022538"/>
    </source>
</evidence>
<protein>
    <recommendedName>
        <fullName evidence="9">Potassium-transporting ATPase potassium-binding subunit</fullName>
    </recommendedName>
    <alternativeName>
        <fullName evidence="9">ATP phosphohydrolase [potassium-transporting] A chain</fullName>
    </alternativeName>
    <alternativeName>
        <fullName evidence="9">Potassium-binding and translocating subunit A</fullName>
    </alternativeName>
    <alternativeName>
        <fullName evidence="9">Potassium-translocating ATPase A chain</fullName>
    </alternativeName>
</protein>
<feature type="transmembrane region" description="Helical" evidence="9">
    <location>
        <begin position="6"/>
        <end position="26"/>
    </location>
</feature>
<dbReference type="HAMAP" id="MF_00275">
    <property type="entry name" value="KdpA"/>
    <property type="match status" value="1"/>
</dbReference>
<organism evidence="10 11">
    <name type="scientific">Eggerthella guodeyinii</name>
    <dbReference type="NCBI Taxonomy" id="2690837"/>
    <lineage>
        <taxon>Bacteria</taxon>
        <taxon>Bacillati</taxon>
        <taxon>Actinomycetota</taxon>
        <taxon>Coriobacteriia</taxon>
        <taxon>Eggerthellales</taxon>
        <taxon>Eggerthellaceae</taxon>
        <taxon>Eggerthella</taxon>
    </lineage>
</organism>
<dbReference type="GO" id="GO:0008556">
    <property type="term" value="F:P-type potassium transmembrane transporter activity"/>
    <property type="evidence" value="ECO:0007669"/>
    <property type="project" value="InterPro"/>
</dbReference>
<dbReference type="RefSeq" id="WP_160941051.1">
    <property type="nucleotide sequence ID" value="NZ_CP063310.1"/>
</dbReference>
<dbReference type="GO" id="GO:0005886">
    <property type="term" value="C:plasma membrane"/>
    <property type="evidence" value="ECO:0007669"/>
    <property type="project" value="UniProtKB-SubCell"/>
</dbReference>
<dbReference type="NCBIfam" id="TIGR00680">
    <property type="entry name" value="kdpA"/>
    <property type="match status" value="1"/>
</dbReference>
<comment type="function">
    <text evidence="9">Part of the high-affinity ATP-driven potassium transport (or Kdp) system, which catalyzes the hydrolysis of ATP coupled with the electrogenic transport of potassium into the cytoplasm. This subunit binds the extracellular potassium ions and delivers the ions to the membrane domain of KdpB through an intramembrane tunnel.</text>
</comment>
<dbReference type="PANTHER" id="PTHR30607:SF2">
    <property type="entry name" value="POTASSIUM-TRANSPORTING ATPASE POTASSIUM-BINDING SUBUNIT"/>
    <property type="match status" value="1"/>
</dbReference>
<feature type="transmembrane region" description="Helical" evidence="9">
    <location>
        <begin position="177"/>
        <end position="195"/>
    </location>
</feature>
<feature type="transmembrane region" description="Helical" evidence="9">
    <location>
        <begin position="449"/>
        <end position="467"/>
    </location>
</feature>
<evidence type="ECO:0000256" key="9">
    <source>
        <dbReference type="HAMAP-Rule" id="MF_00275"/>
    </source>
</evidence>
<comment type="subcellular location">
    <subcellularLocation>
        <location evidence="9">Cell membrane</location>
        <topology evidence="9">Multi-pass membrane protein</topology>
    </subcellularLocation>
</comment>
<feature type="transmembrane region" description="Helical" evidence="9">
    <location>
        <begin position="522"/>
        <end position="540"/>
    </location>
</feature>
<comment type="subunit">
    <text evidence="9">The system is composed of three essential subunits: KdpA, KdpB and KdpC.</text>
</comment>
<keyword evidence="6 9" id="KW-1133">Transmembrane helix</keyword>
<keyword evidence="7 9" id="KW-0406">Ion transport</keyword>
<evidence type="ECO:0000256" key="7">
    <source>
        <dbReference type="ARBA" id="ARBA00023065"/>
    </source>
</evidence>
<evidence type="ECO:0000256" key="6">
    <source>
        <dbReference type="ARBA" id="ARBA00022989"/>
    </source>
</evidence>
<dbReference type="PIRSF" id="PIRSF001294">
    <property type="entry name" value="K_ATPaseA"/>
    <property type="match status" value="1"/>
</dbReference>
<feature type="transmembrane region" description="Helical" evidence="9">
    <location>
        <begin position="66"/>
        <end position="91"/>
    </location>
</feature>
<evidence type="ECO:0000256" key="4">
    <source>
        <dbReference type="ARBA" id="ARBA00022692"/>
    </source>
</evidence>
<comment type="similarity">
    <text evidence="9">Belongs to the KdpA family.</text>
</comment>
<sequence>MTGEVFEYAIYLALLVALAIPLSAYINRVMAGERVAVLSRVLNPVENLIYRGIRVNRQEDMGWKRYLVSALAFSAISLVGLFAILMLQGVLPGNPEGMSGLSWDLAFNTAVSFVTNTNWQAYSGEAALSYFSQAIGLTVQNFVTPAVGIAVLFALFRGIVAENASGLGNFWKDVTRAVLFVLLPLSLVVAIVDVAQGSPQNLSPYETVQLVEPVGVTADGDIVSADDPAAEQIVTQEAIPLGPQASQVAIKQLGTNGGGYNGVNSASPLENPTPLTNLIQCISLLLIPVSLVFSFGRFVNDRRQGRALFAALFILLLAGLVAIAYFEQVGTPQLAQDGAVYMGTSDQSGGNMEGKETRFGVTDSSLWAAFTTAASNGAVNSMHDSFTPLGGMVPMILMALGEVVFGGVGCGLYSLLGFVLLTVFIAGLMVGRTPEYLGKKIGPKEMRMAVILCVTTPLVILVGAAVMCLDPATVDSLTNSGAHGFSEVLYAAISAGGNNGSAFAGLSANTPMINVVLGVEMLVNRFIPLAAALVLAGGLAKRSKVATSAGTLSTCNTMFVFLLIVIVLLVGALTMFPALALGPIAEHLQMVLG</sequence>
<keyword evidence="5 9" id="KW-0630">Potassium</keyword>
<feature type="transmembrane region" description="Helical" evidence="9">
    <location>
        <begin position="560"/>
        <end position="585"/>
    </location>
</feature>
<reference evidence="10 11" key="1">
    <citation type="submission" date="2020-10" db="EMBL/GenBank/DDBJ databases">
        <title>Eggerthella sp. nov., isolated from human feces.</title>
        <authorList>
            <person name="Yajun G."/>
        </authorList>
    </citation>
    <scope>NUCLEOTIDE SEQUENCE [LARGE SCALE GENOMIC DNA]</scope>
    <source>
        <strain evidence="10 11">HF-1101</strain>
    </source>
</reference>
<feature type="transmembrane region" description="Helical" evidence="9">
    <location>
        <begin position="307"/>
        <end position="326"/>
    </location>
</feature>
<evidence type="ECO:0000313" key="10">
    <source>
        <dbReference type="EMBL" id="QOS68053.1"/>
    </source>
</evidence>
<dbReference type="EMBL" id="CP063310">
    <property type="protein sequence ID" value="QOS68053.1"/>
    <property type="molecule type" value="Genomic_DNA"/>
</dbReference>
<dbReference type="Proteomes" id="UP000478463">
    <property type="component" value="Chromosome"/>
</dbReference>
<evidence type="ECO:0000256" key="5">
    <source>
        <dbReference type="ARBA" id="ARBA00022958"/>
    </source>
</evidence>
<keyword evidence="2 9" id="KW-1003">Cell membrane</keyword>
<feature type="transmembrane region" description="Helical" evidence="9">
    <location>
        <begin position="277"/>
        <end position="295"/>
    </location>
</feature>
<evidence type="ECO:0000256" key="8">
    <source>
        <dbReference type="ARBA" id="ARBA00023136"/>
    </source>
</evidence>
<dbReference type="PANTHER" id="PTHR30607">
    <property type="entry name" value="POTASSIUM-TRANSPORTING ATPASE A CHAIN"/>
    <property type="match status" value="1"/>
</dbReference>
<feature type="transmembrane region" description="Helical" evidence="9">
    <location>
        <begin position="134"/>
        <end position="156"/>
    </location>
</feature>
<dbReference type="KEGG" id="egd:GS424_016410"/>
<feature type="transmembrane region" description="Helical" evidence="9">
    <location>
        <begin position="395"/>
        <end position="428"/>
    </location>
</feature>
<evidence type="ECO:0000256" key="2">
    <source>
        <dbReference type="ARBA" id="ARBA00022475"/>
    </source>
</evidence>
<evidence type="ECO:0000313" key="11">
    <source>
        <dbReference type="Proteomes" id="UP000478463"/>
    </source>
</evidence>
<dbReference type="GO" id="GO:0030955">
    <property type="term" value="F:potassium ion binding"/>
    <property type="evidence" value="ECO:0007669"/>
    <property type="project" value="UniProtKB-UniRule"/>
</dbReference>
<dbReference type="Pfam" id="PF03814">
    <property type="entry name" value="KdpA"/>
    <property type="match status" value="1"/>
</dbReference>
<keyword evidence="8 9" id="KW-0472">Membrane</keyword>